<dbReference type="InterPro" id="IPR015631">
    <property type="entry name" value="CD2/SLAM_rcpt"/>
</dbReference>
<dbReference type="FunFam" id="2.60.40.10:FF:000470">
    <property type="entry name" value="SLAM family member 7"/>
    <property type="match status" value="1"/>
</dbReference>
<keyword evidence="3 5" id="KW-0472">Membrane</keyword>
<evidence type="ECO:0000256" key="3">
    <source>
        <dbReference type="ARBA" id="ARBA00023136"/>
    </source>
</evidence>
<evidence type="ECO:0000256" key="1">
    <source>
        <dbReference type="ARBA" id="ARBA00004370"/>
    </source>
</evidence>
<dbReference type="GeneTree" id="ENSGT01030000234540"/>
<keyword evidence="2 6" id="KW-0732">Signal</keyword>
<name>A0A7N4PZZ4_SARHA</name>
<dbReference type="GO" id="GO:0042110">
    <property type="term" value="P:T cell activation"/>
    <property type="evidence" value="ECO:0007669"/>
    <property type="project" value="TreeGrafter"/>
</dbReference>
<feature type="signal peptide" evidence="6">
    <location>
        <begin position="1"/>
        <end position="22"/>
    </location>
</feature>
<dbReference type="Gene3D" id="2.60.40.10">
    <property type="entry name" value="Immunoglobulins"/>
    <property type="match status" value="2"/>
</dbReference>
<keyword evidence="5" id="KW-0812">Transmembrane</keyword>
<keyword evidence="4" id="KW-0325">Glycoprotein</keyword>
<comment type="subcellular location">
    <subcellularLocation>
        <location evidence="1">Membrane</location>
    </subcellularLocation>
</comment>
<evidence type="ECO:0000259" key="7">
    <source>
        <dbReference type="PROSITE" id="PS50835"/>
    </source>
</evidence>
<keyword evidence="9" id="KW-1185">Reference proteome</keyword>
<reference evidence="8" key="2">
    <citation type="submission" date="2025-08" db="UniProtKB">
        <authorList>
            <consortium name="Ensembl"/>
        </authorList>
    </citation>
    <scope>IDENTIFICATION</scope>
</reference>
<evidence type="ECO:0000256" key="6">
    <source>
        <dbReference type="SAM" id="SignalP"/>
    </source>
</evidence>
<dbReference type="InterPro" id="IPR013106">
    <property type="entry name" value="Ig_V-set"/>
</dbReference>
<dbReference type="InParanoid" id="A0A7N4PZZ4"/>
<feature type="chain" id="PRO_5029788309" description="Ig-like domain-containing protein" evidence="6">
    <location>
        <begin position="23"/>
        <end position="340"/>
    </location>
</feature>
<proteinExistence type="predicted"/>
<evidence type="ECO:0000256" key="2">
    <source>
        <dbReference type="ARBA" id="ARBA00022729"/>
    </source>
</evidence>
<accession>A0A7N4PZZ4</accession>
<evidence type="ECO:0000313" key="8">
    <source>
        <dbReference type="Ensembl" id="ENSSHAP00000046018.1"/>
    </source>
</evidence>
<gene>
    <name evidence="8" type="primary">LOC105750353</name>
</gene>
<dbReference type="InterPro" id="IPR007110">
    <property type="entry name" value="Ig-like_dom"/>
</dbReference>
<evidence type="ECO:0000256" key="4">
    <source>
        <dbReference type="ARBA" id="ARBA00023180"/>
    </source>
</evidence>
<dbReference type="AlphaFoldDB" id="A0A7N4PZZ4"/>
<keyword evidence="5" id="KW-1133">Transmembrane helix</keyword>
<dbReference type="Ensembl" id="ENSSHAT00000049524.1">
    <property type="protein sequence ID" value="ENSSHAP00000046018.1"/>
    <property type="gene ID" value="ENSSHAG00000005337.2"/>
</dbReference>
<dbReference type="GO" id="GO:0009897">
    <property type="term" value="C:external side of plasma membrane"/>
    <property type="evidence" value="ECO:0007669"/>
    <property type="project" value="TreeGrafter"/>
</dbReference>
<dbReference type="SUPFAM" id="SSF48726">
    <property type="entry name" value="Immunoglobulin"/>
    <property type="match status" value="2"/>
</dbReference>
<protein>
    <recommendedName>
        <fullName evidence="7">Ig-like domain-containing protein</fullName>
    </recommendedName>
</protein>
<dbReference type="FunCoup" id="A0A7N4PZZ4">
    <property type="interactions" value="429"/>
</dbReference>
<dbReference type="PANTHER" id="PTHR12080:SF18">
    <property type="entry name" value="SLAM FAMILY MEMBER 9"/>
    <property type="match status" value="1"/>
</dbReference>
<dbReference type="PANTHER" id="PTHR12080">
    <property type="entry name" value="SIGNALING LYMPHOCYTIC ACTIVATION MOLECULE"/>
    <property type="match status" value="1"/>
</dbReference>
<dbReference type="InterPro" id="IPR036179">
    <property type="entry name" value="Ig-like_dom_sf"/>
</dbReference>
<feature type="domain" description="Ig-like" evidence="7">
    <location>
        <begin position="138"/>
        <end position="213"/>
    </location>
</feature>
<dbReference type="Proteomes" id="UP000007648">
    <property type="component" value="Unassembled WGS sequence"/>
</dbReference>
<evidence type="ECO:0000256" key="5">
    <source>
        <dbReference type="SAM" id="Phobius"/>
    </source>
</evidence>
<dbReference type="Pfam" id="PF07686">
    <property type="entry name" value="V-set"/>
    <property type="match status" value="1"/>
</dbReference>
<organism evidence="8 9">
    <name type="scientific">Sarcophilus harrisii</name>
    <name type="common">Tasmanian devil</name>
    <name type="synonym">Sarcophilus laniarius</name>
    <dbReference type="NCBI Taxonomy" id="9305"/>
    <lineage>
        <taxon>Eukaryota</taxon>
        <taxon>Metazoa</taxon>
        <taxon>Chordata</taxon>
        <taxon>Craniata</taxon>
        <taxon>Vertebrata</taxon>
        <taxon>Euteleostomi</taxon>
        <taxon>Mammalia</taxon>
        <taxon>Metatheria</taxon>
        <taxon>Dasyuromorphia</taxon>
        <taxon>Dasyuridae</taxon>
        <taxon>Sarcophilus</taxon>
    </lineage>
</organism>
<dbReference type="PROSITE" id="PS50835">
    <property type="entry name" value="IG_LIKE"/>
    <property type="match status" value="1"/>
</dbReference>
<sequence>MAYFLQRLFLFFLFYLLTESSASGEDSVPLIVTGILGESVILPLKIPKEHQITYVAWNSQRSLATLITEEGNPPKIIINPYYKERVDFLNENNIYSPRISHLKMEDAGSYTAEITMANIPNPIRKLFNIFIHERLTKPKIMSDTRINDNGTCLINVTCFVEQVRENVTYNWIPLGQRTNVTSEGHVLHIRWKPGDHDQYTCTARNPVSNSTYTILASKLCEGFEHDKSYITVPCLVISTISVIFFILGLSFWHIQRKKKKETDAGDQKCTTYESISNLNPAAIEITEYATVSHPKKNIQNNLEALNTVYVIVKNPTMVDKSNTLEKKARSSGILDFGNIL</sequence>
<reference evidence="8 9" key="1">
    <citation type="journal article" date="2011" name="Proc. Natl. Acad. Sci. U.S.A.">
        <title>Genetic diversity and population structure of the endangered marsupial Sarcophilus harrisii (Tasmanian devil).</title>
        <authorList>
            <person name="Miller W."/>
            <person name="Hayes V.M."/>
            <person name="Ratan A."/>
            <person name="Petersen D.C."/>
            <person name="Wittekindt N.E."/>
            <person name="Miller J."/>
            <person name="Walenz B."/>
            <person name="Knight J."/>
            <person name="Qi J."/>
            <person name="Zhao F."/>
            <person name="Wang Q."/>
            <person name="Bedoya-Reina O.C."/>
            <person name="Katiyar N."/>
            <person name="Tomsho L.P."/>
            <person name="Kasson L.M."/>
            <person name="Hardie R.A."/>
            <person name="Woodbridge P."/>
            <person name="Tindall E.A."/>
            <person name="Bertelsen M.F."/>
            <person name="Dixon D."/>
            <person name="Pyecroft S."/>
            <person name="Helgen K.M."/>
            <person name="Lesk A.M."/>
            <person name="Pringle T.H."/>
            <person name="Patterson N."/>
            <person name="Zhang Y."/>
            <person name="Kreiss A."/>
            <person name="Woods G.M."/>
            <person name="Jones M.E."/>
            <person name="Schuster S.C."/>
        </authorList>
    </citation>
    <scope>NUCLEOTIDE SEQUENCE [LARGE SCALE GENOMIC DNA]</scope>
</reference>
<reference evidence="8" key="3">
    <citation type="submission" date="2025-09" db="UniProtKB">
        <authorList>
            <consortium name="Ensembl"/>
        </authorList>
    </citation>
    <scope>IDENTIFICATION</scope>
</reference>
<dbReference type="InterPro" id="IPR013783">
    <property type="entry name" value="Ig-like_fold"/>
</dbReference>
<feature type="transmembrane region" description="Helical" evidence="5">
    <location>
        <begin position="229"/>
        <end position="252"/>
    </location>
</feature>
<evidence type="ECO:0000313" key="9">
    <source>
        <dbReference type="Proteomes" id="UP000007648"/>
    </source>
</evidence>